<dbReference type="SMART" id="SM00382">
    <property type="entry name" value="AAA"/>
    <property type="match status" value="1"/>
</dbReference>
<dbReference type="SUPFAM" id="SSF52540">
    <property type="entry name" value="P-loop containing nucleoside triphosphate hydrolases"/>
    <property type="match status" value="1"/>
</dbReference>
<organism evidence="5 6">
    <name type="scientific">Candidatus Magasanikbacteria bacterium GW2011_GWA2_40_10</name>
    <dbReference type="NCBI Taxonomy" id="1619037"/>
    <lineage>
        <taxon>Bacteria</taxon>
        <taxon>Candidatus Magasanikiibacteriota</taxon>
    </lineage>
</organism>
<dbReference type="Pfam" id="PF00005">
    <property type="entry name" value="ABC_tran"/>
    <property type="match status" value="1"/>
</dbReference>
<keyword evidence="3" id="KW-0067">ATP-binding</keyword>
<dbReference type="InterPro" id="IPR015854">
    <property type="entry name" value="ABC_transpr_LolD-like"/>
</dbReference>
<reference evidence="5 6" key="1">
    <citation type="journal article" date="2015" name="Nature">
        <title>rRNA introns, odd ribosomes, and small enigmatic genomes across a large radiation of phyla.</title>
        <authorList>
            <person name="Brown C.T."/>
            <person name="Hug L.A."/>
            <person name="Thomas B.C."/>
            <person name="Sharon I."/>
            <person name="Castelle C.J."/>
            <person name="Singh A."/>
            <person name="Wilkins M.J."/>
            <person name="Williams K.H."/>
            <person name="Banfield J.F."/>
        </authorList>
    </citation>
    <scope>NUCLEOTIDE SEQUENCE [LARGE SCALE GENOMIC DNA]</scope>
</reference>
<evidence type="ECO:0000313" key="5">
    <source>
        <dbReference type="EMBL" id="KKR34561.1"/>
    </source>
</evidence>
<evidence type="ECO:0000256" key="1">
    <source>
        <dbReference type="ARBA" id="ARBA00022448"/>
    </source>
</evidence>
<accession>A0A0G0QB36</accession>
<dbReference type="CDD" id="cd03255">
    <property type="entry name" value="ABC_MJ0796_LolCDE_FtsE"/>
    <property type="match status" value="1"/>
</dbReference>
<dbReference type="AlphaFoldDB" id="A0A0G0QB36"/>
<name>A0A0G0QB36_9BACT</name>
<dbReference type="InterPro" id="IPR017911">
    <property type="entry name" value="MacB-like_ATP-bd"/>
</dbReference>
<dbReference type="GO" id="GO:0016887">
    <property type="term" value="F:ATP hydrolysis activity"/>
    <property type="evidence" value="ECO:0007669"/>
    <property type="project" value="InterPro"/>
</dbReference>
<dbReference type="InterPro" id="IPR027417">
    <property type="entry name" value="P-loop_NTPase"/>
</dbReference>
<gene>
    <name evidence="5" type="ORF">UT67_C0012G0004</name>
</gene>
<keyword evidence="2" id="KW-0547">Nucleotide-binding</keyword>
<dbReference type="InterPro" id="IPR003439">
    <property type="entry name" value="ABC_transporter-like_ATP-bd"/>
</dbReference>
<dbReference type="GO" id="GO:0005886">
    <property type="term" value="C:plasma membrane"/>
    <property type="evidence" value="ECO:0007669"/>
    <property type="project" value="TreeGrafter"/>
</dbReference>
<dbReference type="GO" id="GO:0098796">
    <property type="term" value="C:membrane protein complex"/>
    <property type="evidence" value="ECO:0007669"/>
    <property type="project" value="UniProtKB-ARBA"/>
</dbReference>
<dbReference type="STRING" id="1619037.UT67_C0012G0004"/>
<evidence type="ECO:0000259" key="4">
    <source>
        <dbReference type="PROSITE" id="PS50893"/>
    </source>
</evidence>
<protein>
    <submittedName>
        <fullName evidence="5">ABC-type transport system</fullName>
    </submittedName>
</protein>
<dbReference type="Proteomes" id="UP000034855">
    <property type="component" value="Unassembled WGS sequence"/>
</dbReference>
<dbReference type="GO" id="GO:0005524">
    <property type="term" value="F:ATP binding"/>
    <property type="evidence" value="ECO:0007669"/>
    <property type="project" value="UniProtKB-KW"/>
</dbReference>
<comment type="caution">
    <text evidence="5">The sequence shown here is derived from an EMBL/GenBank/DDBJ whole genome shotgun (WGS) entry which is preliminary data.</text>
</comment>
<dbReference type="PROSITE" id="PS50893">
    <property type="entry name" value="ABC_TRANSPORTER_2"/>
    <property type="match status" value="1"/>
</dbReference>
<dbReference type="PANTHER" id="PTHR24220">
    <property type="entry name" value="IMPORT ATP-BINDING PROTEIN"/>
    <property type="match status" value="1"/>
</dbReference>
<dbReference type="Gene3D" id="3.40.50.300">
    <property type="entry name" value="P-loop containing nucleotide triphosphate hydrolases"/>
    <property type="match status" value="1"/>
</dbReference>
<sequence length="240" mass="26782">MIECKNISKIYKTGTVETAVLKKISLVINDGEFLAIMGPSGSGKSTLMHIMGCLDVPTSGEYVLDGKNVSRLSDDELADIRMSKIGFVFQSFNLLPRTTVLRNVMLPLIYAGKSEVEREKEAKEALRVSAFPEGFWNYRSNQLSGGMIQRVAIARALVNNPTLVLADEPTGNLDTKTGEIVLDTFQRLHKDHGRTIVLITHEQYVAEHAERIVRIRDGEIVSDSKVTSRRIINNNHQSLR</sequence>
<evidence type="ECO:0000313" key="6">
    <source>
        <dbReference type="Proteomes" id="UP000034855"/>
    </source>
</evidence>
<dbReference type="EMBL" id="LBXR01000012">
    <property type="protein sequence ID" value="KKR34561.1"/>
    <property type="molecule type" value="Genomic_DNA"/>
</dbReference>
<dbReference type="InterPro" id="IPR003593">
    <property type="entry name" value="AAA+_ATPase"/>
</dbReference>
<proteinExistence type="predicted"/>
<keyword evidence="1" id="KW-0813">Transport</keyword>
<dbReference type="GO" id="GO:0022857">
    <property type="term" value="F:transmembrane transporter activity"/>
    <property type="evidence" value="ECO:0007669"/>
    <property type="project" value="UniProtKB-ARBA"/>
</dbReference>
<feature type="domain" description="ABC transporter" evidence="4">
    <location>
        <begin position="2"/>
        <end position="239"/>
    </location>
</feature>
<dbReference type="PROSITE" id="PS00211">
    <property type="entry name" value="ABC_TRANSPORTER_1"/>
    <property type="match status" value="1"/>
</dbReference>
<evidence type="ECO:0000256" key="2">
    <source>
        <dbReference type="ARBA" id="ARBA00022741"/>
    </source>
</evidence>
<evidence type="ECO:0000256" key="3">
    <source>
        <dbReference type="ARBA" id="ARBA00022840"/>
    </source>
</evidence>
<dbReference type="InterPro" id="IPR017871">
    <property type="entry name" value="ABC_transporter-like_CS"/>
</dbReference>
<dbReference type="FunFam" id="3.40.50.300:FF:000032">
    <property type="entry name" value="Export ABC transporter ATP-binding protein"/>
    <property type="match status" value="1"/>
</dbReference>
<dbReference type="PANTHER" id="PTHR24220:SF86">
    <property type="entry name" value="ABC TRANSPORTER ABCH.1"/>
    <property type="match status" value="1"/>
</dbReference>